<dbReference type="Pfam" id="PF00697">
    <property type="entry name" value="PRAI"/>
    <property type="match status" value="1"/>
</dbReference>
<dbReference type="PANTHER" id="PTHR42894">
    <property type="entry name" value="N-(5'-PHOSPHORIBOSYL)ANTHRANILATE ISOMERASE"/>
    <property type="match status" value="1"/>
</dbReference>
<keyword evidence="6" id="KW-0057">Aromatic amino acid biosynthesis</keyword>
<keyword evidence="7" id="KW-0413">Isomerase</keyword>
<evidence type="ECO:0000313" key="10">
    <source>
        <dbReference type="Proteomes" id="UP000237000"/>
    </source>
</evidence>
<dbReference type="GO" id="GO:0004640">
    <property type="term" value="F:phosphoribosylanthranilate isomerase activity"/>
    <property type="evidence" value="ECO:0007669"/>
    <property type="project" value="UniProtKB-EC"/>
</dbReference>
<keyword evidence="9" id="KW-0489">Methyltransferase</keyword>
<evidence type="ECO:0000256" key="6">
    <source>
        <dbReference type="ARBA" id="ARBA00023141"/>
    </source>
</evidence>
<evidence type="ECO:0000256" key="4">
    <source>
        <dbReference type="ARBA" id="ARBA00022605"/>
    </source>
</evidence>
<dbReference type="InterPro" id="IPR001240">
    <property type="entry name" value="PRAI_dom"/>
</dbReference>
<dbReference type="Gene3D" id="3.20.20.70">
    <property type="entry name" value="Aldolase class I"/>
    <property type="match status" value="1"/>
</dbReference>
<keyword evidence="4" id="KW-0028">Amino-acid biosynthesis</keyword>
<evidence type="ECO:0000256" key="2">
    <source>
        <dbReference type="ARBA" id="ARBA00007571"/>
    </source>
</evidence>
<dbReference type="InterPro" id="IPR013785">
    <property type="entry name" value="Aldolase_TIM"/>
</dbReference>
<evidence type="ECO:0000256" key="1">
    <source>
        <dbReference type="ARBA" id="ARBA00004664"/>
    </source>
</evidence>
<evidence type="ECO:0000256" key="7">
    <source>
        <dbReference type="ARBA" id="ARBA00023235"/>
    </source>
</evidence>
<dbReference type="EMBL" id="JXTC01000342">
    <property type="protein sequence ID" value="PON62954.1"/>
    <property type="molecule type" value="Genomic_DNA"/>
</dbReference>
<sequence length="160" mass="17703">MMDVYFDSRDRAAEKHAGVLYGLEYGASISVEECKKKRPSVKMCNMKPNSKRSVSVSVSVAKEISKVTREYGAEPVGVFVDDDIETVLSVSDVANPEFVQILVQEYRIIYVRISDENCSLVDWVLVDSAKGGRMFVKLFLFSIKPDGEDVSSGICGSDSI</sequence>
<dbReference type="GO" id="GO:0000162">
    <property type="term" value="P:L-tryptophan biosynthetic process"/>
    <property type="evidence" value="ECO:0007669"/>
    <property type="project" value="UniProtKB-UniPathway"/>
</dbReference>
<keyword evidence="9" id="KW-0808">Transferase</keyword>
<dbReference type="UniPathway" id="UPA00035">
    <property type="reaction ID" value="UER00042"/>
</dbReference>
<protein>
    <recommendedName>
        <fullName evidence="3">phosphoribosylanthranilate isomerase</fullName>
        <ecNumber evidence="3">5.3.1.24</ecNumber>
    </recommendedName>
</protein>
<comment type="pathway">
    <text evidence="1">Amino-acid biosynthesis; L-tryptophan biosynthesis; L-tryptophan from chorismate: step 3/5.</text>
</comment>
<dbReference type="GO" id="GO:0032259">
    <property type="term" value="P:methylation"/>
    <property type="evidence" value="ECO:0007669"/>
    <property type="project" value="UniProtKB-KW"/>
</dbReference>
<evidence type="ECO:0000256" key="3">
    <source>
        <dbReference type="ARBA" id="ARBA00012572"/>
    </source>
</evidence>
<evidence type="ECO:0000256" key="5">
    <source>
        <dbReference type="ARBA" id="ARBA00022822"/>
    </source>
</evidence>
<dbReference type="Proteomes" id="UP000237000">
    <property type="component" value="Unassembled WGS sequence"/>
</dbReference>
<dbReference type="PANTHER" id="PTHR42894:SF1">
    <property type="entry name" value="N-(5'-PHOSPHORIBOSYL)ANTHRANILATE ISOMERASE"/>
    <property type="match status" value="1"/>
</dbReference>
<name>A0A2P5CPH3_TREOI</name>
<evidence type="ECO:0000259" key="8">
    <source>
        <dbReference type="Pfam" id="PF00697"/>
    </source>
</evidence>
<feature type="domain" description="N-(5'phosphoribosyl) anthranilate isomerase (PRAI)" evidence="8">
    <location>
        <begin position="49"/>
        <end position="105"/>
    </location>
</feature>
<gene>
    <name evidence="9" type="ORF">TorRG33x02_277800</name>
</gene>
<dbReference type="SUPFAM" id="SSF51366">
    <property type="entry name" value="Ribulose-phoshate binding barrel"/>
    <property type="match status" value="1"/>
</dbReference>
<comment type="similarity">
    <text evidence="2">Belongs to the TrpF family.</text>
</comment>
<dbReference type="OrthoDB" id="524799at2759"/>
<proteinExistence type="inferred from homology"/>
<dbReference type="GO" id="GO:0008168">
    <property type="term" value="F:methyltransferase activity"/>
    <property type="evidence" value="ECO:0007669"/>
    <property type="project" value="UniProtKB-KW"/>
</dbReference>
<comment type="caution">
    <text evidence="9">The sequence shown here is derived from an EMBL/GenBank/DDBJ whole genome shotgun (WGS) entry which is preliminary data.</text>
</comment>
<organism evidence="9 10">
    <name type="scientific">Trema orientale</name>
    <name type="common">Charcoal tree</name>
    <name type="synonym">Celtis orientalis</name>
    <dbReference type="NCBI Taxonomy" id="63057"/>
    <lineage>
        <taxon>Eukaryota</taxon>
        <taxon>Viridiplantae</taxon>
        <taxon>Streptophyta</taxon>
        <taxon>Embryophyta</taxon>
        <taxon>Tracheophyta</taxon>
        <taxon>Spermatophyta</taxon>
        <taxon>Magnoliopsida</taxon>
        <taxon>eudicotyledons</taxon>
        <taxon>Gunneridae</taxon>
        <taxon>Pentapetalae</taxon>
        <taxon>rosids</taxon>
        <taxon>fabids</taxon>
        <taxon>Rosales</taxon>
        <taxon>Cannabaceae</taxon>
        <taxon>Trema</taxon>
    </lineage>
</organism>
<dbReference type="InterPro" id="IPR044643">
    <property type="entry name" value="TrpF_fam"/>
</dbReference>
<dbReference type="STRING" id="63057.A0A2P5CPH3"/>
<dbReference type="AlphaFoldDB" id="A0A2P5CPH3"/>
<dbReference type="InParanoid" id="A0A2P5CPH3"/>
<accession>A0A2P5CPH3</accession>
<keyword evidence="10" id="KW-1185">Reference proteome</keyword>
<reference evidence="10" key="1">
    <citation type="submission" date="2016-06" db="EMBL/GenBank/DDBJ databases">
        <title>Parallel loss of symbiosis genes in relatives of nitrogen-fixing non-legume Parasponia.</title>
        <authorList>
            <person name="Van Velzen R."/>
            <person name="Holmer R."/>
            <person name="Bu F."/>
            <person name="Rutten L."/>
            <person name="Van Zeijl A."/>
            <person name="Liu W."/>
            <person name="Santuari L."/>
            <person name="Cao Q."/>
            <person name="Sharma T."/>
            <person name="Shen D."/>
            <person name="Roswanjaya Y."/>
            <person name="Wardhani T."/>
            <person name="Kalhor M.S."/>
            <person name="Jansen J."/>
            <person name="Van den Hoogen J."/>
            <person name="Gungor B."/>
            <person name="Hartog M."/>
            <person name="Hontelez J."/>
            <person name="Verver J."/>
            <person name="Yang W.-C."/>
            <person name="Schijlen E."/>
            <person name="Repin R."/>
            <person name="Schilthuizen M."/>
            <person name="Schranz E."/>
            <person name="Heidstra R."/>
            <person name="Miyata K."/>
            <person name="Fedorova E."/>
            <person name="Kohlen W."/>
            <person name="Bisseling T."/>
            <person name="Smit S."/>
            <person name="Geurts R."/>
        </authorList>
    </citation>
    <scope>NUCLEOTIDE SEQUENCE [LARGE SCALE GENOMIC DNA]</scope>
    <source>
        <strain evidence="10">cv. RG33-2</strain>
    </source>
</reference>
<evidence type="ECO:0000313" key="9">
    <source>
        <dbReference type="EMBL" id="PON62954.1"/>
    </source>
</evidence>
<keyword evidence="5" id="KW-0822">Tryptophan biosynthesis</keyword>
<dbReference type="EC" id="5.3.1.24" evidence="3"/>
<dbReference type="InterPro" id="IPR011060">
    <property type="entry name" value="RibuloseP-bd_barrel"/>
</dbReference>